<organism evidence="2">
    <name type="scientific">Octopus bimaculoides</name>
    <name type="common">California two-spotted octopus</name>
    <dbReference type="NCBI Taxonomy" id="37653"/>
    <lineage>
        <taxon>Eukaryota</taxon>
        <taxon>Metazoa</taxon>
        <taxon>Spiralia</taxon>
        <taxon>Lophotrochozoa</taxon>
        <taxon>Mollusca</taxon>
        <taxon>Cephalopoda</taxon>
        <taxon>Coleoidea</taxon>
        <taxon>Octopodiformes</taxon>
        <taxon>Octopoda</taxon>
        <taxon>Incirrata</taxon>
        <taxon>Octopodidae</taxon>
        <taxon>Octopus</taxon>
    </lineage>
</organism>
<name>A0A0L8G0N5_OCTBM</name>
<evidence type="ECO:0000313" key="2">
    <source>
        <dbReference type="EMBL" id="KOF70572.1"/>
    </source>
</evidence>
<protein>
    <submittedName>
        <fullName evidence="2">Uncharacterized protein</fullName>
    </submittedName>
</protein>
<accession>A0A0L8G0N5</accession>
<feature type="region of interest" description="Disordered" evidence="1">
    <location>
        <begin position="1"/>
        <end position="86"/>
    </location>
</feature>
<feature type="compositionally biased region" description="Basic and acidic residues" evidence="1">
    <location>
        <begin position="1"/>
        <end position="12"/>
    </location>
</feature>
<gene>
    <name evidence="2" type="ORF">OCBIM_22002581mg</name>
</gene>
<feature type="compositionally biased region" description="Low complexity" evidence="1">
    <location>
        <begin position="75"/>
        <end position="86"/>
    </location>
</feature>
<feature type="non-terminal residue" evidence="2">
    <location>
        <position position="86"/>
    </location>
</feature>
<reference evidence="2" key="1">
    <citation type="submission" date="2015-07" db="EMBL/GenBank/DDBJ databases">
        <title>MeaNS - Measles Nucleotide Surveillance Program.</title>
        <authorList>
            <person name="Tran T."/>
            <person name="Druce J."/>
        </authorList>
    </citation>
    <scope>NUCLEOTIDE SEQUENCE</scope>
    <source>
        <strain evidence="2">UCB-OBI-ISO-001</strain>
        <tissue evidence="2">Gonad</tissue>
    </source>
</reference>
<dbReference type="EMBL" id="KQ424708">
    <property type="protein sequence ID" value="KOF70572.1"/>
    <property type="molecule type" value="Genomic_DNA"/>
</dbReference>
<feature type="compositionally biased region" description="Polar residues" evidence="1">
    <location>
        <begin position="13"/>
        <end position="30"/>
    </location>
</feature>
<dbReference type="AlphaFoldDB" id="A0A0L8G0N5"/>
<evidence type="ECO:0000256" key="1">
    <source>
        <dbReference type="SAM" id="MobiDB-lite"/>
    </source>
</evidence>
<proteinExistence type="predicted"/>
<feature type="non-terminal residue" evidence="2">
    <location>
        <position position="1"/>
    </location>
</feature>
<sequence>KRIGHICRENQSRQRLLHSNSITNNSTKLSNGDRENNSKPNNRYHWQQQTHCHQHHNHYNNSNNTDTNYRDLVSNRNNAENNMKNN</sequence>